<evidence type="ECO:0000256" key="1">
    <source>
        <dbReference type="SAM" id="MobiDB-lite"/>
    </source>
</evidence>
<keyword evidence="4" id="KW-1185">Reference proteome</keyword>
<feature type="chain" id="PRO_5047425629" description="DUF4168 domain-containing protein" evidence="2">
    <location>
        <begin position="21"/>
        <end position="150"/>
    </location>
</feature>
<organism evidence="3 4">
    <name type="scientific">Dyadobacter arcticus</name>
    <dbReference type="NCBI Taxonomy" id="1078754"/>
    <lineage>
        <taxon>Bacteria</taxon>
        <taxon>Pseudomonadati</taxon>
        <taxon>Bacteroidota</taxon>
        <taxon>Cytophagia</taxon>
        <taxon>Cytophagales</taxon>
        <taxon>Spirosomataceae</taxon>
        <taxon>Dyadobacter</taxon>
    </lineage>
</organism>
<sequence>MKKILIAAAIFALGFTSVSAQYGPRNNDRDRYDDNRNDGYRNDGDRRDEGYRNDGHRRQPMSDINYLQREARQQIASGIQRGTLSSREANALMAQYERIESRERKYSHHGRVSPREARILREDLERLMADTRRLSSRRGDHWARDRRNRY</sequence>
<dbReference type="EMBL" id="JAASQJ010000004">
    <property type="protein sequence ID" value="NIJ54806.1"/>
    <property type="molecule type" value="Genomic_DNA"/>
</dbReference>
<evidence type="ECO:0000313" key="3">
    <source>
        <dbReference type="EMBL" id="NIJ54806.1"/>
    </source>
</evidence>
<name>A0ABX0UPA9_9BACT</name>
<reference evidence="3 4" key="1">
    <citation type="submission" date="2020-03" db="EMBL/GenBank/DDBJ databases">
        <title>Genomic Encyclopedia of Type Strains, Phase IV (KMG-IV): sequencing the most valuable type-strain genomes for metagenomic binning, comparative biology and taxonomic classification.</title>
        <authorList>
            <person name="Goeker M."/>
        </authorList>
    </citation>
    <scope>NUCLEOTIDE SEQUENCE [LARGE SCALE GENOMIC DNA]</scope>
    <source>
        <strain evidence="3 4">DSM 102865</strain>
    </source>
</reference>
<feature type="signal peptide" evidence="2">
    <location>
        <begin position="1"/>
        <end position="20"/>
    </location>
</feature>
<feature type="region of interest" description="Disordered" evidence="1">
    <location>
        <begin position="22"/>
        <end position="63"/>
    </location>
</feature>
<keyword evidence="2" id="KW-0732">Signal</keyword>
<feature type="compositionally biased region" description="Basic and acidic residues" evidence="1">
    <location>
        <begin position="26"/>
        <end position="57"/>
    </location>
</feature>
<evidence type="ECO:0000313" key="4">
    <source>
        <dbReference type="Proteomes" id="UP001179181"/>
    </source>
</evidence>
<dbReference type="Proteomes" id="UP001179181">
    <property type="component" value="Unassembled WGS sequence"/>
</dbReference>
<protein>
    <recommendedName>
        <fullName evidence="5">DUF4168 domain-containing protein</fullName>
    </recommendedName>
</protein>
<evidence type="ECO:0000256" key="2">
    <source>
        <dbReference type="SAM" id="SignalP"/>
    </source>
</evidence>
<gene>
    <name evidence="3" type="ORF">FHS68_003993</name>
</gene>
<accession>A0ABX0UPA9</accession>
<evidence type="ECO:0008006" key="5">
    <source>
        <dbReference type="Google" id="ProtNLM"/>
    </source>
</evidence>
<dbReference type="RefSeq" id="WP_167273698.1">
    <property type="nucleotide sequence ID" value="NZ_JAASQJ010000004.1"/>
</dbReference>
<proteinExistence type="predicted"/>
<comment type="caution">
    <text evidence="3">The sequence shown here is derived from an EMBL/GenBank/DDBJ whole genome shotgun (WGS) entry which is preliminary data.</text>
</comment>